<dbReference type="Gene3D" id="3.40.50.300">
    <property type="entry name" value="P-loop containing nucleotide triphosphate hydrolases"/>
    <property type="match status" value="1"/>
</dbReference>
<dbReference type="PANTHER" id="PTHR14932">
    <property type="entry name" value="RAS GTPASE-RELATED"/>
    <property type="match status" value="1"/>
</dbReference>
<dbReference type="GO" id="GO:0005525">
    <property type="term" value="F:GTP binding"/>
    <property type="evidence" value="ECO:0007669"/>
    <property type="project" value="InterPro"/>
</dbReference>
<sequence>MFFKKLLGIEDQSLKNGLSSNRRPDVQPVGSFLQKKFARGINYNMKIVIRGDRNVGKTALFTRLKGEPFKEAYIPSTEIQVASVHWNCEYTNEVIKVEVWDVVDKGKPRPVLNSLKLSNTELQTQPEPCLDAMFLNVYKGAHGVLFVMDMTKSWTFDYVRRELPHVPPELPVLVLANHRDMGDHRTVTEDQVRQFLEDEAAGRLDSTGVNLPAGDGKRCAEKKNRVIRVQFCEASMRDGFGLLFVHKFFNLPFLCLQHAVLKQQLARNELQTAQCVLDLETEHGPFSTNPEAYDTYLAIRRQKVSTHCSTQHPTTTTCQAATLSDHGSISSSTSPASNIMAVSSVHHIHDRPAIADNIQQKTKPQHTDTTGSGHFRTNRDACKIVNVYASSDDVTSASPGQQRTIKKPVVLAFQEEIDPVDVIQATQPAELHSLSDSFYSESDAEREVLVDGGDYSKVESPPPERFDSRNGTQFCVTDSGHLCTEYPATNDQFRPAGYRLPQPNAVDLQVDNGFVHVLDDAELKTDNHPMTTGSINEAPRSSLSANHDHLMSDCSAMRDIAESLVTSEEDAYALEQFLSDS</sequence>
<dbReference type="SUPFAM" id="SSF52540">
    <property type="entry name" value="P-loop containing nucleoside triphosphate hydrolases"/>
    <property type="match status" value="1"/>
</dbReference>
<evidence type="ECO:0000313" key="3">
    <source>
        <dbReference type="Proteomes" id="UP000822476"/>
    </source>
</evidence>
<dbReference type="OrthoDB" id="207081at2759"/>
<protein>
    <recommendedName>
        <fullName evidence="4">Rab-like protein 6</fullName>
    </recommendedName>
</protein>
<dbReference type="PROSITE" id="PS51419">
    <property type="entry name" value="RAB"/>
    <property type="match status" value="1"/>
</dbReference>
<comment type="caution">
    <text evidence="2">The sequence shown here is derived from an EMBL/GenBank/DDBJ whole genome shotgun (WGS) entry which is preliminary data.</text>
</comment>
<evidence type="ECO:0000256" key="1">
    <source>
        <dbReference type="SAM" id="MobiDB-lite"/>
    </source>
</evidence>
<dbReference type="Pfam" id="PF08477">
    <property type="entry name" value="Roc"/>
    <property type="match status" value="1"/>
</dbReference>
<proteinExistence type="predicted"/>
<dbReference type="EMBL" id="JTDE01021071">
    <property type="protein sequence ID" value="KAF7233442.1"/>
    <property type="molecule type" value="Genomic_DNA"/>
</dbReference>
<dbReference type="GO" id="GO:0005829">
    <property type="term" value="C:cytosol"/>
    <property type="evidence" value="ECO:0007669"/>
    <property type="project" value="TreeGrafter"/>
</dbReference>
<feature type="compositionally biased region" description="Polar residues" evidence="1">
    <location>
        <begin position="357"/>
        <end position="372"/>
    </location>
</feature>
<organism evidence="2 3">
    <name type="scientific">Paragonimus skrjabini miyazakii</name>
    <dbReference type="NCBI Taxonomy" id="59628"/>
    <lineage>
        <taxon>Eukaryota</taxon>
        <taxon>Metazoa</taxon>
        <taxon>Spiralia</taxon>
        <taxon>Lophotrochozoa</taxon>
        <taxon>Platyhelminthes</taxon>
        <taxon>Trematoda</taxon>
        <taxon>Digenea</taxon>
        <taxon>Plagiorchiida</taxon>
        <taxon>Troglotremata</taxon>
        <taxon>Troglotrematidae</taxon>
        <taxon>Paragonimus</taxon>
    </lineage>
</organism>
<dbReference type="InterPro" id="IPR027417">
    <property type="entry name" value="P-loop_NTPase"/>
</dbReference>
<reference evidence="2" key="1">
    <citation type="submission" date="2019-07" db="EMBL/GenBank/DDBJ databases">
        <title>Annotation for the trematode Paragonimus miyazaki's.</title>
        <authorList>
            <person name="Choi Y.-J."/>
        </authorList>
    </citation>
    <scope>NUCLEOTIDE SEQUENCE</scope>
    <source>
        <strain evidence="2">Japan</strain>
    </source>
</reference>
<keyword evidence="3" id="KW-1185">Reference proteome</keyword>
<accession>A0A8S9YBB5</accession>
<dbReference type="PANTHER" id="PTHR14932:SF1">
    <property type="entry name" value="RAB-LIKE PROTEIN 6"/>
    <property type="match status" value="1"/>
</dbReference>
<evidence type="ECO:0008006" key="4">
    <source>
        <dbReference type="Google" id="ProtNLM"/>
    </source>
</evidence>
<dbReference type="Proteomes" id="UP000822476">
    <property type="component" value="Unassembled WGS sequence"/>
</dbReference>
<feature type="region of interest" description="Disordered" evidence="1">
    <location>
        <begin position="357"/>
        <end position="376"/>
    </location>
</feature>
<dbReference type="InterPro" id="IPR040385">
    <property type="entry name" value="RABL6"/>
</dbReference>
<dbReference type="SMART" id="SM00175">
    <property type="entry name" value="RAB"/>
    <property type="match status" value="1"/>
</dbReference>
<dbReference type="GO" id="GO:0005634">
    <property type="term" value="C:nucleus"/>
    <property type="evidence" value="ECO:0007669"/>
    <property type="project" value="TreeGrafter"/>
</dbReference>
<dbReference type="PRINTS" id="PR00449">
    <property type="entry name" value="RASTRNSFRMNG"/>
</dbReference>
<gene>
    <name evidence="2" type="ORF">EG68_07729</name>
</gene>
<dbReference type="AlphaFoldDB" id="A0A8S9YBB5"/>
<evidence type="ECO:0000313" key="2">
    <source>
        <dbReference type="EMBL" id="KAF7233442.1"/>
    </source>
</evidence>
<dbReference type="PROSITE" id="PS51417">
    <property type="entry name" value="ARF"/>
    <property type="match status" value="1"/>
</dbReference>
<name>A0A8S9YBB5_9TREM</name>